<evidence type="ECO:0000313" key="2">
    <source>
        <dbReference type="EMBL" id="CAL5219657.1"/>
    </source>
</evidence>
<dbReference type="Proteomes" id="UP001497392">
    <property type="component" value="Unassembled WGS sequence"/>
</dbReference>
<accession>A0ABP1FQ37</accession>
<comment type="caution">
    <text evidence="2">The sequence shown here is derived from an EMBL/GenBank/DDBJ whole genome shotgun (WGS) entry which is preliminary data.</text>
</comment>
<feature type="coiled-coil region" evidence="1">
    <location>
        <begin position="142"/>
        <end position="176"/>
    </location>
</feature>
<protein>
    <submittedName>
        <fullName evidence="2">G1539 protein</fullName>
    </submittedName>
</protein>
<gene>
    <name evidence="2" type="primary">g1539</name>
    <name evidence="2" type="ORF">VP750_LOCUS1316</name>
</gene>
<keyword evidence="1" id="KW-0175">Coiled coil</keyword>
<evidence type="ECO:0000313" key="3">
    <source>
        <dbReference type="Proteomes" id="UP001497392"/>
    </source>
</evidence>
<dbReference type="EMBL" id="CAXHTA020000002">
    <property type="protein sequence ID" value="CAL5219657.1"/>
    <property type="molecule type" value="Genomic_DNA"/>
</dbReference>
<proteinExistence type="predicted"/>
<keyword evidence="3" id="KW-1185">Reference proteome</keyword>
<feature type="coiled-coil region" evidence="1">
    <location>
        <begin position="20"/>
        <end position="47"/>
    </location>
</feature>
<organism evidence="2 3">
    <name type="scientific">Coccomyxa viridis</name>
    <dbReference type="NCBI Taxonomy" id="1274662"/>
    <lineage>
        <taxon>Eukaryota</taxon>
        <taxon>Viridiplantae</taxon>
        <taxon>Chlorophyta</taxon>
        <taxon>core chlorophytes</taxon>
        <taxon>Trebouxiophyceae</taxon>
        <taxon>Trebouxiophyceae incertae sedis</taxon>
        <taxon>Coccomyxaceae</taxon>
        <taxon>Coccomyxa</taxon>
    </lineage>
</organism>
<evidence type="ECO:0000256" key="1">
    <source>
        <dbReference type="SAM" id="Coils"/>
    </source>
</evidence>
<name>A0ABP1FQ37_9CHLO</name>
<sequence length="232" mass="27000">MKDSLAVKDAHYVETLGTHARELEACLFRMKTQLEALSEEQDNQSRQMLSALSGLEQRSAAEQAFLDKYLVAGSKYQHDLNDVSYRAAADTHEQLRERLDAGVQQQEVRLSGLCRFHQRREHHLMFTSRTLYESTEERTAMLEKQKRQIAVLHDSLHTLKQKYTQAERGHAALDEELTRGYIHNLEVHASQQERVGHYRKNEQAKREKILELKSYDMEQLLVRLVNTQNLLG</sequence>
<reference evidence="2 3" key="1">
    <citation type="submission" date="2024-06" db="EMBL/GenBank/DDBJ databases">
        <authorList>
            <person name="Kraege A."/>
            <person name="Thomma B."/>
        </authorList>
    </citation>
    <scope>NUCLEOTIDE SEQUENCE [LARGE SCALE GENOMIC DNA]</scope>
</reference>